<dbReference type="RefSeq" id="WP_223993994.1">
    <property type="nucleotide sequence ID" value="NZ_CAJZAG010000012.1"/>
</dbReference>
<organism evidence="1 2">
    <name type="scientific">Cupriavidus pampae</name>
    <dbReference type="NCBI Taxonomy" id="659251"/>
    <lineage>
        <taxon>Bacteria</taxon>
        <taxon>Pseudomonadati</taxon>
        <taxon>Pseudomonadota</taxon>
        <taxon>Betaproteobacteria</taxon>
        <taxon>Burkholderiales</taxon>
        <taxon>Burkholderiaceae</taxon>
        <taxon>Cupriavidus</taxon>
    </lineage>
</organism>
<reference evidence="1 2" key="1">
    <citation type="submission" date="2021-08" db="EMBL/GenBank/DDBJ databases">
        <authorList>
            <person name="Peeters C."/>
        </authorList>
    </citation>
    <scope>NUCLEOTIDE SEQUENCE [LARGE SCALE GENOMIC DNA]</scope>
    <source>
        <strain evidence="1 2">LMG 32289</strain>
    </source>
</reference>
<accession>A0ABN7ZCN3</accession>
<dbReference type="Proteomes" id="UP000706525">
    <property type="component" value="Unassembled WGS sequence"/>
</dbReference>
<evidence type="ECO:0000313" key="2">
    <source>
        <dbReference type="Proteomes" id="UP000706525"/>
    </source>
</evidence>
<evidence type="ECO:0000313" key="1">
    <source>
        <dbReference type="EMBL" id="CAG9183733.1"/>
    </source>
</evidence>
<protein>
    <submittedName>
        <fullName evidence="1">Uncharacterized protein</fullName>
    </submittedName>
</protein>
<name>A0ABN7ZCN3_9BURK</name>
<gene>
    <name evidence="1" type="ORF">LMG32289_05404</name>
</gene>
<dbReference type="EMBL" id="CAJZAG010000012">
    <property type="protein sequence ID" value="CAG9183733.1"/>
    <property type="molecule type" value="Genomic_DNA"/>
</dbReference>
<keyword evidence="2" id="KW-1185">Reference proteome</keyword>
<sequence>MATRRAMWDVSDMREAERPQQQFLREAMAELQLGRTAFAARFGASKRALDNWLLPSTSNQ</sequence>
<comment type="caution">
    <text evidence="1">The sequence shown here is derived from an EMBL/GenBank/DDBJ whole genome shotgun (WGS) entry which is preliminary data.</text>
</comment>
<proteinExistence type="predicted"/>